<keyword evidence="2" id="KW-1185">Reference proteome</keyword>
<dbReference type="Pfam" id="PF09424">
    <property type="entry name" value="YqeY"/>
    <property type="match status" value="1"/>
</dbReference>
<dbReference type="SUPFAM" id="SSF89095">
    <property type="entry name" value="GatB/YqeY motif"/>
    <property type="match status" value="1"/>
</dbReference>
<comment type="caution">
    <text evidence="1">The sequence shown here is derived from an EMBL/GenBank/DDBJ whole genome shotgun (WGS) entry which is preliminary data.</text>
</comment>
<dbReference type="InterPro" id="IPR019004">
    <property type="entry name" value="YqeY/Aim41"/>
</dbReference>
<dbReference type="PANTHER" id="PTHR28055:SF1">
    <property type="entry name" value="ALTERED INHERITANCE OF MITOCHONDRIA PROTEIN 41, MITOCHONDRIAL"/>
    <property type="match status" value="1"/>
</dbReference>
<reference evidence="1" key="1">
    <citation type="submission" date="2022-07" db="EMBL/GenBank/DDBJ databases">
        <title>Tahibacter sp., a new gammaproteobacterium isolated from the silt sample collected at pig farm.</title>
        <authorList>
            <person name="Chen H."/>
        </authorList>
    </citation>
    <scope>NUCLEOTIDE SEQUENCE</scope>
    <source>
        <strain evidence="1">P2K</strain>
    </source>
</reference>
<dbReference type="PANTHER" id="PTHR28055">
    <property type="entry name" value="ALTERED INHERITANCE OF MITOCHONDRIA PROTEIN 41, MITOCHONDRIAL"/>
    <property type="match status" value="1"/>
</dbReference>
<name>A0ABT1QZD8_9GAMM</name>
<dbReference type="RefSeq" id="WP_255916800.1">
    <property type="nucleotide sequence ID" value="NZ_JANFQO010000039.1"/>
</dbReference>
<dbReference type="EMBL" id="JANFQO010000039">
    <property type="protein sequence ID" value="MCQ4167615.1"/>
    <property type="molecule type" value="Genomic_DNA"/>
</dbReference>
<organism evidence="1 2">
    <name type="scientific">Tahibacter harae</name>
    <dbReference type="NCBI Taxonomy" id="2963937"/>
    <lineage>
        <taxon>Bacteria</taxon>
        <taxon>Pseudomonadati</taxon>
        <taxon>Pseudomonadota</taxon>
        <taxon>Gammaproteobacteria</taxon>
        <taxon>Lysobacterales</taxon>
        <taxon>Rhodanobacteraceae</taxon>
        <taxon>Tahibacter</taxon>
    </lineage>
</organism>
<dbReference type="InterPro" id="IPR023168">
    <property type="entry name" value="GatB_Yqey_C_2"/>
</dbReference>
<dbReference type="Gene3D" id="1.10.1510.10">
    <property type="entry name" value="Uncharacterised protein YqeY/AIM41 PF09424, N-terminal domain"/>
    <property type="match status" value="1"/>
</dbReference>
<evidence type="ECO:0000313" key="1">
    <source>
        <dbReference type="EMBL" id="MCQ4167615.1"/>
    </source>
</evidence>
<gene>
    <name evidence="1" type="ORF">NM961_23145</name>
</gene>
<dbReference type="InterPro" id="IPR042184">
    <property type="entry name" value="YqeY/Aim41_N"/>
</dbReference>
<dbReference type="InterPro" id="IPR003789">
    <property type="entry name" value="Asn/Gln_tRNA_amidoTrase-B-like"/>
</dbReference>
<protein>
    <submittedName>
        <fullName evidence="1">GatB/YqeY domain-containing protein</fullName>
    </submittedName>
</protein>
<evidence type="ECO:0000313" key="2">
    <source>
        <dbReference type="Proteomes" id="UP001165498"/>
    </source>
</evidence>
<dbReference type="Gene3D" id="1.10.10.410">
    <property type="match status" value="1"/>
</dbReference>
<proteinExistence type="predicted"/>
<accession>A0ABT1QZD8</accession>
<dbReference type="Proteomes" id="UP001165498">
    <property type="component" value="Unassembled WGS sequence"/>
</dbReference>
<sequence>MSLKQRLTDDMKAAMKSGEKDRLGVIRLINAAIKQREVDDRITLDDSQVLATLEKMLKQRKDSLSQYEAAGREDLAAVERYELTVLQGYMPAQLGEAEVLAIIDAAVAEAGATGPKDMGKVIGLVKPRVAGRADMGALSELVKRKLAGLS</sequence>